<dbReference type="InterPro" id="IPR023346">
    <property type="entry name" value="Lysozyme-like_dom_sf"/>
</dbReference>
<dbReference type="EMBL" id="SRHY01000006">
    <property type="protein sequence ID" value="TFJ93470.1"/>
    <property type="molecule type" value="Genomic_DNA"/>
</dbReference>
<dbReference type="Pfam" id="PF13702">
    <property type="entry name" value="Lysozyme_like"/>
    <property type="match status" value="1"/>
</dbReference>
<dbReference type="InterPro" id="IPR047194">
    <property type="entry name" value="CwlT-like_lysozyme"/>
</dbReference>
<sequence length="205" mass="22939">MKPKTKKAIKQTATIVFVLCGLLIVLSVVSLDGQHESDNRQAAFVSDQVLEYQPLVEKYAAKYDVSDHVDVLLAMMMQESGGRGDDPMQASESYCGERNCIEDPERSIEQGVYYFSETLAEADGDLKLAVQSYNFGKGFIDYVNANSGIYTQEAAVNFSQEMYAAADNKKKFRCPREEAKKMDACYGDIYYVRDVTAYMEGVAEK</sequence>
<organism evidence="2 3">
    <name type="scientific">Lentibacillus salicampi</name>
    <dbReference type="NCBI Taxonomy" id="175306"/>
    <lineage>
        <taxon>Bacteria</taxon>
        <taxon>Bacillati</taxon>
        <taxon>Bacillota</taxon>
        <taxon>Bacilli</taxon>
        <taxon>Bacillales</taxon>
        <taxon>Bacillaceae</taxon>
        <taxon>Lentibacillus</taxon>
    </lineage>
</organism>
<dbReference type="Gene3D" id="1.10.530.10">
    <property type="match status" value="1"/>
</dbReference>
<proteinExistence type="predicted"/>
<dbReference type="OrthoDB" id="9813368at2"/>
<gene>
    <name evidence="2" type="ORF">E4U82_07330</name>
</gene>
<dbReference type="CDD" id="cd16891">
    <property type="entry name" value="CwlT-like"/>
    <property type="match status" value="1"/>
</dbReference>
<protein>
    <submittedName>
        <fullName evidence="2">Lysozyme family protein</fullName>
    </submittedName>
</protein>
<evidence type="ECO:0000259" key="1">
    <source>
        <dbReference type="Pfam" id="PF13702"/>
    </source>
</evidence>
<dbReference type="Proteomes" id="UP000298484">
    <property type="component" value="Unassembled WGS sequence"/>
</dbReference>
<dbReference type="SUPFAM" id="SSF53955">
    <property type="entry name" value="Lysozyme-like"/>
    <property type="match status" value="1"/>
</dbReference>
<accession>A0A4Y9AET4</accession>
<evidence type="ECO:0000313" key="3">
    <source>
        <dbReference type="Proteomes" id="UP000298484"/>
    </source>
</evidence>
<dbReference type="AlphaFoldDB" id="A0A4Y9AET4"/>
<reference evidence="2 3" key="1">
    <citation type="submission" date="2019-03" db="EMBL/GenBank/DDBJ databases">
        <title>Genome sequence of Lentibacillus salicampi ATCC BAA-719.</title>
        <authorList>
            <person name="Maclea K.S."/>
            <person name="Simoes Junior M."/>
        </authorList>
    </citation>
    <scope>NUCLEOTIDE SEQUENCE [LARGE SCALE GENOMIC DNA]</scope>
    <source>
        <strain evidence="2 3">ATCC BAA-719</strain>
    </source>
</reference>
<keyword evidence="3" id="KW-1185">Reference proteome</keyword>
<dbReference type="RefSeq" id="WP_135109552.1">
    <property type="nucleotide sequence ID" value="NZ_SRHY01000006.1"/>
</dbReference>
<comment type="caution">
    <text evidence="2">The sequence shown here is derived from an EMBL/GenBank/DDBJ whole genome shotgun (WGS) entry which is preliminary data.</text>
</comment>
<evidence type="ECO:0000313" key="2">
    <source>
        <dbReference type="EMBL" id="TFJ93470.1"/>
    </source>
</evidence>
<feature type="domain" description="CwlT-like lysozyme" evidence="1">
    <location>
        <begin position="47"/>
        <end position="198"/>
    </location>
</feature>
<name>A0A4Y9AET4_9BACI</name>